<evidence type="ECO:0000313" key="4">
    <source>
        <dbReference type="Proteomes" id="UP000662857"/>
    </source>
</evidence>
<evidence type="ECO:0000256" key="1">
    <source>
        <dbReference type="SAM" id="MobiDB-lite"/>
    </source>
</evidence>
<feature type="transmembrane region" description="Helical" evidence="2">
    <location>
        <begin position="108"/>
        <end position="132"/>
    </location>
</feature>
<keyword evidence="4" id="KW-1185">Reference proteome</keyword>
<keyword evidence="2" id="KW-0812">Transmembrane</keyword>
<feature type="region of interest" description="Disordered" evidence="1">
    <location>
        <begin position="1"/>
        <end position="26"/>
    </location>
</feature>
<dbReference type="AlphaFoldDB" id="A0A895YJ36"/>
<keyword evidence="3" id="KW-0240">DNA-directed RNA polymerase</keyword>
<sequence length="200" mass="22518">MAQWSPTAGSPEGPARSSGQQHNFRGVAQVHHRRRTDLGDTTDLPVIDALPSTLPDAQSPGRLAAPRGMVVRRRWRQLRAGAGWSWTGLTIVLICWGIWTISVRGTELLGPVIGLCLVLLTGLLLFVVARLLGRAWFERVLNRERHSAWPSHLTVCVFLTMAGLAFLQQTWWVLESGRWLGDTWQWLTDGWEWLVGLWPL</sequence>
<dbReference type="EMBL" id="CP070499">
    <property type="protein sequence ID" value="QSB16005.1"/>
    <property type="molecule type" value="Genomic_DNA"/>
</dbReference>
<protein>
    <submittedName>
        <fullName evidence="3">DNA-directed RNA polymerase II</fullName>
    </submittedName>
</protein>
<dbReference type="GO" id="GO:0000428">
    <property type="term" value="C:DNA-directed RNA polymerase complex"/>
    <property type="evidence" value="ECO:0007669"/>
    <property type="project" value="UniProtKB-KW"/>
</dbReference>
<accession>A0A895YJ36</accession>
<dbReference type="KEGG" id="nhy:JQS43_06700"/>
<name>A0A895YJ36_9ACTN</name>
<dbReference type="Proteomes" id="UP000662857">
    <property type="component" value="Chromosome"/>
</dbReference>
<dbReference type="RefSeq" id="WP_239678203.1">
    <property type="nucleotide sequence ID" value="NZ_CP070499.1"/>
</dbReference>
<evidence type="ECO:0000256" key="2">
    <source>
        <dbReference type="SAM" id="Phobius"/>
    </source>
</evidence>
<keyword evidence="3" id="KW-0804">Transcription</keyword>
<keyword evidence="2" id="KW-0472">Membrane</keyword>
<feature type="transmembrane region" description="Helical" evidence="2">
    <location>
        <begin position="82"/>
        <end position="102"/>
    </location>
</feature>
<feature type="transmembrane region" description="Helical" evidence="2">
    <location>
        <begin position="153"/>
        <end position="174"/>
    </location>
</feature>
<keyword evidence="2" id="KW-1133">Transmembrane helix</keyword>
<organism evidence="3 4">
    <name type="scientific">Natronosporangium hydrolyticum</name>
    <dbReference type="NCBI Taxonomy" id="2811111"/>
    <lineage>
        <taxon>Bacteria</taxon>
        <taxon>Bacillati</taxon>
        <taxon>Actinomycetota</taxon>
        <taxon>Actinomycetes</taxon>
        <taxon>Micromonosporales</taxon>
        <taxon>Micromonosporaceae</taxon>
        <taxon>Natronosporangium</taxon>
    </lineage>
</organism>
<gene>
    <name evidence="3" type="ORF">JQS43_06700</name>
</gene>
<evidence type="ECO:0000313" key="3">
    <source>
        <dbReference type="EMBL" id="QSB16005.1"/>
    </source>
</evidence>
<proteinExistence type="predicted"/>
<reference evidence="3" key="1">
    <citation type="submission" date="2021-02" db="EMBL/GenBank/DDBJ databases">
        <title>Natrosporangium hydrolyticum gen. nov., sp. nov, a haloalkaliphilic actinobacterium from a soda solonchak soil.</title>
        <authorList>
            <person name="Sorokin D.Y."/>
            <person name="Khijniak T.V."/>
            <person name="Zakharycheva A.P."/>
            <person name="Boueva O.V."/>
            <person name="Ariskina E.V."/>
            <person name="Hahnke R.L."/>
            <person name="Bunk B."/>
            <person name="Sproer C."/>
            <person name="Schumann P."/>
            <person name="Evtushenko L.I."/>
            <person name="Kublanov I.V."/>
        </authorList>
    </citation>
    <scope>NUCLEOTIDE SEQUENCE</scope>
    <source>
        <strain evidence="3">DSM 106523</strain>
    </source>
</reference>